<keyword evidence="2" id="KW-0131">Cell cycle</keyword>
<dbReference type="SUPFAM" id="SSF110997">
    <property type="entry name" value="Sporulation related repeat"/>
    <property type="match status" value="1"/>
</dbReference>
<proteinExistence type="predicted"/>
<evidence type="ECO:0000313" key="3">
    <source>
        <dbReference type="Proteomes" id="UP000029614"/>
    </source>
</evidence>
<dbReference type="Pfam" id="PF18174">
    <property type="entry name" value="HU-CCDC81_bac_1"/>
    <property type="match status" value="1"/>
</dbReference>
<dbReference type="EMBL" id="JRNU01000005">
    <property type="protein sequence ID" value="KGF52897.1"/>
    <property type="molecule type" value="Genomic_DNA"/>
</dbReference>
<dbReference type="Pfam" id="PF18175">
    <property type="entry name" value="HU-CCDC81_bac_2"/>
    <property type="match status" value="1"/>
</dbReference>
<dbReference type="OrthoDB" id="653949at2"/>
<dbReference type="InterPro" id="IPR041268">
    <property type="entry name" value="HU-CCDC81_bac_2"/>
</dbReference>
<gene>
    <name evidence="2" type="ORF">HMPREF9302_01790</name>
</gene>
<keyword evidence="2" id="KW-0132">Cell division</keyword>
<dbReference type="InterPro" id="IPR040495">
    <property type="entry name" value="HU-CCDC81_bac_1"/>
</dbReference>
<dbReference type="Proteomes" id="UP000029614">
    <property type="component" value="Unassembled WGS sequence"/>
</dbReference>
<dbReference type="GO" id="GO:0042834">
    <property type="term" value="F:peptidoglycan binding"/>
    <property type="evidence" value="ECO:0007669"/>
    <property type="project" value="InterPro"/>
</dbReference>
<feature type="domain" description="SPOR" evidence="1">
    <location>
        <begin position="244"/>
        <end position="320"/>
    </location>
</feature>
<dbReference type="InterPro" id="IPR036680">
    <property type="entry name" value="SPOR-like_sf"/>
</dbReference>
<dbReference type="Pfam" id="PF05036">
    <property type="entry name" value="SPOR"/>
    <property type="match status" value="1"/>
</dbReference>
<dbReference type="PROSITE" id="PS51724">
    <property type="entry name" value="SPOR"/>
    <property type="match status" value="1"/>
</dbReference>
<protein>
    <submittedName>
        <fullName evidence="2">Cell division protein</fullName>
    </submittedName>
</protein>
<dbReference type="Gene3D" id="3.30.70.1070">
    <property type="entry name" value="Sporulation related repeat"/>
    <property type="match status" value="1"/>
</dbReference>
<dbReference type="GO" id="GO:0051301">
    <property type="term" value="P:cell division"/>
    <property type="evidence" value="ECO:0007669"/>
    <property type="project" value="UniProtKB-KW"/>
</dbReference>
<name>A0A096CDA4_9BACT</name>
<sequence>MSRIERHIEILLLENDCVIVPGLGGFVAHHITARYDEQEGLFLPPYRTLGFNPQLKVNDSLLAQSFVEAYDISFPEAMCQIEEEVQAMYSALEADGVIELNDLGKLRLTGNNKIEFEPLESGILTPLYYALDGYNFMLRDKSVPKIKDNPGTAVVSSKKSKIVYMDCKNPKDKRISVSLKAVRNVGVAAVFCGVVMMSMFPLHNKLRITEEPVKSGVLYSLFDQSKPEQVVESKPLVRATAKKQIKNHYWSLVLASHITERNAVAFVKDINEAGFKGAKVYDGKGSIKVLYGNFISEQEAFKQLNSLKDNEFFKEAWVIEVGKQNESL</sequence>
<evidence type="ECO:0000259" key="1">
    <source>
        <dbReference type="PROSITE" id="PS51724"/>
    </source>
</evidence>
<dbReference type="AlphaFoldDB" id="A0A096CDA4"/>
<organism evidence="2 3">
    <name type="scientific">Prevotella amnii DNF00058</name>
    <dbReference type="NCBI Taxonomy" id="1401066"/>
    <lineage>
        <taxon>Bacteria</taxon>
        <taxon>Pseudomonadati</taxon>
        <taxon>Bacteroidota</taxon>
        <taxon>Bacteroidia</taxon>
        <taxon>Bacteroidales</taxon>
        <taxon>Prevotellaceae</taxon>
        <taxon>Prevotella</taxon>
    </lineage>
</organism>
<dbReference type="RefSeq" id="WP_036854171.1">
    <property type="nucleotide sequence ID" value="NZ_JRNU01000005.1"/>
</dbReference>
<evidence type="ECO:0000313" key="2">
    <source>
        <dbReference type="EMBL" id="KGF52897.1"/>
    </source>
</evidence>
<keyword evidence="3" id="KW-1185">Reference proteome</keyword>
<accession>A0A096CDA4</accession>
<dbReference type="InterPro" id="IPR007730">
    <property type="entry name" value="SPOR-like_dom"/>
</dbReference>
<reference evidence="2 3" key="1">
    <citation type="submission" date="2014-07" db="EMBL/GenBank/DDBJ databases">
        <authorList>
            <person name="McCorrison J."/>
            <person name="Sanka R."/>
            <person name="Torralba M."/>
            <person name="Gillis M."/>
            <person name="Haft D.H."/>
            <person name="Methe B."/>
            <person name="Sutton G."/>
            <person name="Nelson K.E."/>
        </authorList>
    </citation>
    <scope>NUCLEOTIDE SEQUENCE [LARGE SCALE GENOMIC DNA]</scope>
    <source>
        <strain evidence="2 3">DNF00058</strain>
    </source>
</reference>
<comment type="caution">
    <text evidence="2">The sequence shown here is derived from an EMBL/GenBank/DDBJ whole genome shotgun (WGS) entry which is preliminary data.</text>
</comment>